<organism evidence="2">
    <name type="scientific">Streptomyces ambofaciens (strain ATCC 23877 / 3486 / DSM 40053 / JCM 4204 / NBRC 12836 / NRRL B-2516)</name>
    <dbReference type="NCBI Taxonomy" id="278992"/>
    <lineage>
        <taxon>Bacteria</taxon>
        <taxon>Bacillati</taxon>
        <taxon>Actinomycetota</taxon>
        <taxon>Actinomycetes</taxon>
        <taxon>Kitasatosporales</taxon>
        <taxon>Streptomycetaceae</taxon>
        <taxon>Streptomyces</taxon>
    </lineage>
</organism>
<dbReference type="EMBL" id="AM238663">
    <property type="protein sequence ID" value="CAJ89220.1"/>
    <property type="molecule type" value="Genomic_DNA"/>
</dbReference>
<accession>A3KHP4</accession>
<feature type="region of interest" description="Disordered" evidence="1">
    <location>
        <begin position="40"/>
        <end position="67"/>
    </location>
</feature>
<name>A3KHP4_STRA7</name>
<sequence length="67" mass="7912">MFNGAQRAARHRSVEAGGRWAVERSLGWLMHHRRLARDDVIRPHPVRSHSPRRHDRPMSRRLTVRTA</sequence>
<evidence type="ECO:0000256" key="1">
    <source>
        <dbReference type="SAM" id="MobiDB-lite"/>
    </source>
</evidence>
<protein>
    <submittedName>
        <fullName evidence="2">Putative truncated transposase</fullName>
    </submittedName>
</protein>
<dbReference type="AlphaFoldDB" id="A3KHP4"/>
<proteinExistence type="predicted"/>
<reference evidence="2" key="1">
    <citation type="journal article" date="2006" name="Mol. Biol. Evol.">
        <title>Evolution of the terminal regions of the Streptomyces linear chromosome.</title>
        <authorList>
            <person name="Choulet F."/>
            <person name="Aigle B."/>
            <person name="Gallois A."/>
            <person name="Mangenot S."/>
            <person name="Gerbaud C."/>
            <person name="Truong C."/>
            <person name="Francou F.X."/>
            <person name="Fourrier C."/>
            <person name="Guerineau M."/>
            <person name="Decaris B."/>
            <person name="Barbe V."/>
            <person name="Pernodet J.L."/>
            <person name="Leblond P."/>
        </authorList>
    </citation>
    <scope>NUCLEOTIDE SEQUENCE</scope>
    <source>
        <strain evidence="2">ATCC 23877</strain>
    </source>
</reference>
<evidence type="ECO:0000313" key="2">
    <source>
        <dbReference type="EMBL" id="CAJ89220.1"/>
    </source>
</evidence>
<feature type="compositionally biased region" description="Basic residues" evidence="1">
    <location>
        <begin position="44"/>
        <end position="55"/>
    </location>
</feature>
<gene>
    <name evidence="2" type="ORF">SAML0233</name>
</gene>